<dbReference type="Proteomes" id="UP000053841">
    <property type="component" value="Unassembled WGS sequence"/>
</dbReference>
<gene>
    <name evidence="1" type="ORF">COCCADRAFT_1278</name>
</gene>
<dbReference type="GeneID" id="19144742"/>
<accession>W6Z2D1</accession>
<evidence type="ECO:0000313" key="2">
    <source>
        <dbReference type="Proteomes" id="UP000053841"/>
    </source>
</evidence>
<dbReference type="KEGG" id="bze:COCCADRAFT_1278"/>
<proteinExistence type="predicted"/>
<organism evidence="1 2">
    <name type="scientific">Cochliobolus carbonum (strain 26-R-13)</name>
    <name type="common">Maize leaf spot fungus</name>
    <name type="synonym">Bipolaris zeicola</name>
    <dbReference type="NCBI Taxonomy" id="930089"/>
    <lineage>
        <taxon>Eukaryota</taxon>
        <taxon>Fungi</taxon>
        <taxon>Dikarya</taxon>
        <taxon>Ascomycota</taxon>
        <taxon>Pezizomycotina</taxon>
        <taxon>Dothideomycetes</taxon>
        <taxon>Pleosporomycetidae</taxon>
        <taxon>Pleosporales</taxon>
        <taxon>Pleosporineae</taxon>
        <taxon>Pleosporaceae</taxon>
        <taxon>Bipolaris</taxon>
    </lineage>
</organism>
<reference evidence="1 2" key="1">
    <citation type="journal article" date="2013" name="PLoS Genet.">
        <title>Comparative genome structure, secondary metabolite, and effector coding capacity across Cochliobolus pathogens.</title>
        <authorList>
            <person name="Condon B.J."/>
            <person name="Leng Y."/>
            <person name="Wu D."/>
            <person name="Bushley K.E."/>
            <person name="Ohm R.A."/>
            <person name="Otillar R."/>
            <person name="Martin J."/>
            <person name="Schackwitz W."/>
            <person name="Grimwood J."/>
            <person name="MohdZainudin N."/>
            <person name="Xue C."/>
            <person name="Wang R."/>
            <person name="Manning V.A."/>
            <person name="Dhillon B."/>
            <person name="Tu Z.J."/>
            <person name="Steffenson B.J."/>
            <person name="Salamov A."/>
            <person name="Sun H."/>
            <person name="Lowry S."/>
            <person name="LaButti K."/>
            <person name="Han J."/>
            <person name="Copeland A."/>
            <person name="Lindquist E."/>
            <person name="Barry K."/>
            <person name="Schmutz J."/>
            <person name="Baker S.E."/>
            <person name="Ciuffetti L.M."/>
            <person name="Grigoriev I.V."/>
            <person name="Zhong S."/>
            <person name="Turgeon B.G."/>
        </authorList>
    </citation>
    <scope>NUCLEOTIDE SEQUENCE [LARGE SCALE GENOMIC DNA]</scope>
    <source>
        <strain evidence="1 2">26-R-13</strain>
    </source>
</reference>
<dbReference type="RefSeq" id="XP_007707779.1">
    <property type="nucleotide sequence ID" value="XM_007709589.1"/>
</dbReference>
<dbReference type="EMBL" id="KI964547">
    <property type="protein sequence ID" value="EUC37831.1"/>
    <property type="molecule type" value="Genomic_DNA"/>
</dbReference>
<sequence length="543" mass="60824">MNDPWDTFTVFHGNARLDKSVLHHNTKSVFVGPGLPLVVVDDTYADVAKFYQWLDKLRTDFKSAGIPDDYIKPVRDLLNIFFPRDDRGRNLDPVRVRAFPGPVGTLNPIKVPIGQPGHFDYLQITDGATALAYVFSIVKPTVAKPTWTTYYGPLLIIFARCIHLAFVIPFPFAATIADQGGVLPSDIPMMAGIMYLISDNPVFMLSASMMYETASTGAVQVERQRRAALQDQWRFETLLGQSLDLVPWERGEPIVNLPKFPPISARDLFRNMYLSLFRLNIFRDAIVQPIQASLLAMFMNTAPPDQKGAIPLGSQRGFVFVANHSFLRSQLEKNQLDENRGTNLLAVCFDENAPDSVSLQRAFEPLITFRLALHMFPPRAQKLNLPDGNQKEIPLSDPVKAALATAVTAFYTANIATLSQWALTFHSNVISRRIRSEKNAPFGRCAETYGVASMMPRYFPETKARMREVRGAAVDIRMIGLRALGDTEVFAPTFPDGLDATKPTAWRRPCDNCKSMMPAFKLGSNIDQWDQEMRACTGKNIQQ</sequence>
<protein>
    <submittedName>
        <fullName evidence="1">Uncharacterized protein</fullName>
    </submittedName>
</protein>
<evidence type="ECO:0000313" key="1">
    <source>
        <dbReference type="EMBL" id="EUC37831.1"/>
    </source>
</evidence>
<dbReference type="HOGENOM" id="CLU_553249_0_0_1"/>
<dbReference type="AlphaFoldDB" id="W6Z2D1"/>
<dbReference type="OrthoDB" id="3801207at2759"/>
<name>W6Z2D1_COCC2</name>
<keyword evidence="2" id="KW-1185">Reference proteome</keyword>